<organism evidence="8 9">
    <name type="scientific">Candidatus Merdiplasma excrementigallinarum</name>
    <dbReference type="NCBI Taxonomy" id="2840864"/>
    <lineage>
        <taxon>Bacteria</taxon>
        <taxon>Bacillati</taxon>
        <taxon>Bacillota</taxon>
        <taxon>Clostridia</taxon>
        <taxon>Lachnospirales</taxon>
        <taxon>Lachnospiraceae</taxon>
        <taxon>Lachnospiraceae incertae sedis</taxon>
        <taxon>Candidatus Merdiplasma</taxon>
    </lineage>
</organism>
<dbReference type="SUPFAM" id="SSF52788">
    <property type="entry name" value="Phosphotyrosine protein phosphatases I"/>
    <property type="match status" value="1"/>
</dbReference>
<feature type="domain" description="Phosphotyrosine protein phosphatase I" evidence="7">
    <location>
        <begin position="2"/>
        <end position="147"/>
    </location>
</feature>
<comment type="caution">
    <text evidence="8">The sequence shown here is derived from an EMBL/GenBank/DDBJ whole genome shotgun (WGS) entry which is preliminary data.</text>
</comment>
<dbReference type="PANTHER" id="PTHR11717:SF7">
    <property type="entry name" value="LOW MOLECULAR WEIGHT PHOSPHOTYROSINE PROTEIN PHOSPHATASE"/>
    <property type="match status" value="1"/>
</dbReference>
<gene>
    <name evidence="8" type="ORF">IAC80_00335</name>
</gene>
<evidence type="ECO:0000256" key="6">
    <source>
        <dbReference type="PIRSR" id="PIRSR617867-1"/>
    </source>
</evidence>
<accession>A0A9D1T7F1</accession>
<evidence type="ECO:0000256" key="2">
    <source>
        <dbReference type="ARBA" id="ARBA00013064"/>
    </source>
</evidence>
<dbReference type="InterPro" id="IPR017867">
    <property type="entry name" value="Tyr_phospatase_low_mol_wt"/>
</dbReference>
<feature type="active site" evidence="6">
    <location>
        <position position="14"/>
    </location>
</feature>
<dbReference type="InterPro" id="IPR036196">
    <property type="entry name" value="Ptyr_pPase_sf"/>
</dbReference>
<dbReference type="SMART" id="SM00226">
    <property type="entry name" value="LMWPc"/>
    <property type="match status" value="1"/>
</dbReference>
<dbReference type="Proteomes" id="UP000886889">
    <property type="component" value="Unassembled WGS sequence"/>
</dbReference>
<keyword evidence="4" id="KW-0904">Protein phosphatase</keyword>
<feature type="active site" description="Proton donor" evidence="6">
    <location>
        <position position="123"/>
    </location>
</feature>
<reference evidence="8" key="1">
    <citation type="submission" date="2020-10" db="EMBL/GenBank/DDBJ databases">
        <authorList>
            <person name="Gilroy R."/>
        </authorList>
    </citation>
    <scope>NUCLEOTIDE SEQUENCE</scope>
    <source>
        <strain evidence="8">ChiBcec6-7307</strain>
    </source>
</reference>
<evidence type="ECO:0000259" key="7">
    <source>
        <dbReference type="SMART" id="SM00226"/>
    </source>
</evidence>
<dbReference type="AlphaFoldDB" id="A0A9D1T7F1"/>
<reference evidence="8" key="2">
    <citation type="journal article" date="2021" name="PeerJ">
        <title>Extensive microbial diversity within the chicken gut microbiome revealed by metagenomics and culture.</title>
        <authorList>
            <person name="Gilroy R."/>
            <person name="Ravi A."/>
            <person name="Getino M."/>
            <person name="Pursley I."/>
            <person name="Horton D.L."/>
            <person name="Alikhan N.F."/>
            <person name="Baker D."/>
            <person name="Gharbi K."/>
            <person name="Hall N."/>
            <person name="Watson M."/>
            <person name="Adriaenssens E.M."/>
            <person name="Foster-Nyarko E."/>
            <person name="Jarju S."/>
            <person name="Secka A."/>
            <person name="Antonio M."/>
            <person name="Oren A."/>
            <person name="Chaudhuri R.R."/>
            <person name="La Ragione R."/>
            <person name="Hildebrand F."/>
            <person name="Pallen M.J."/>
        </authorList>
    </citation>
    <scope>NUCLEOTIDE SEQUENCE</scope>
    <source>
        <strain evidence="8">ChiBcec6-7307</strain>
    </source>
</reference>
<proteinExistence type="inferred from homology"/>
<name>A0A9D1T7F1_9FIRM</name>
<sequence length="153" mass="17845">MIKVLFVCHGNICRSPMAEFIMKDLVEKAGLEGEFQIASAATSMEEYGNPIYPPARRKLQEHGISSEGHRARRMERRDYQDYDYLIGMEHYNIRNMLRIVGGDPEGKISRLLDFTDAPGDIDDPWYTDDFDTAYREILRGCRGFLEYLRKNRQ</sequence>
<evidence type="ECO:0000256" key="3">
    <source>
        <dbReference type="ARBA" id="ARBA00022801"/>
    </source>
</evidence>
<dbReference type="Gene3D" id="3.40.50.2300">
    <property type="match status" value="1"/>
</dbReference>
<dbReference type="InterPro" id="IPR023485">
    <property type="entry name" value="Ptyr_pPase"/>
</dbReference>
<dbReference type="PANTHER" id="PTHR11717">
    <property type="entry name" value="LOW MOLECULAR WEIGHT PROTEIN TYROSINE PHOSPHATASE"/>
    <property type="match status" value="1"/>
</dbReference>
<comment type="similarity">
    <text evidence="1">Belongs to the low molecular weight phosphotyrosine protein phosphatase family.</text>
</comment>
<evidence type="ECO:0000256" key="5">
    <source>
        <dbReference type="ARBA" id="ARBA00051722"/>
    </source>
</evidence>
<dbReference type="InterPro" id="IPR050438">
    <property type="entry name" value="LMW_PTPase"/>
</dbReference>
<comment type="catalytic activity">
    <reaction evidence="5">
        <text>O-phospho-L-tyrosyl-[protein] + H2O = L-tyrosyl-[protein] + phosphate</text>
        <dbReference type="Rhea" id="RHEA:10684"/>
        <dbReference type="Rhea" id="RHEA-COMP:10136"/>
        <dbReference type="Rhea" id="RHEA-COMP:20101"/>
        <dbReference type="ChEBI" id="CHEBI:15377"/>
        <dbReference type="ChEBI" id="CHEBI:43474"/>
        <dbReference type="ChEBI" id="CHEBI:46858"/>
        <dbReference type="ChEBI" id="CHEBI:61978"/>
        <dbReference type="EC" id="3.1.3.48"/>
    </reaction>
</comment>
<feature type="active site" description="Nucleophile" evidence="6">
    <location>
        <position position="8"/>
    </location>
</feature>
<dbReference type="EMBL" id="DVOS01000004">
    <property type="protein sequence ID" value="HIV22361.1"/>
    <property type="molecule type" value="Genomic_DNA"/>
</dbReference>
<keyword evidence="3" id="KW-0378">Hydrolase</keyword>
<dbReference type="GO" id="GO:0004725">
    <property type="term" value="F:protein tyrosine phosphatase activity"/>
    <property type="evidence" value="ECO:0007669"/>
    <property type="project" value="UniProtKB-EC"/>
</dbReference>
<evidence type="ECO:0000313" key="8">
    <source>
        <dbReference type="EMBL" id="HIV22361.1"/>
    </source>
</evidence>
<dbReference type="EC" id="3.1.3.48" evidence="2"/>
<evidence type="ECO:0000313" key="9">
    <source>
        <dbReference type="Proteomes" id="UP000886889"/>
    </source>
</evidence>
<evidence type="ECO:0000256" key="4">
    <source>
        <dbReference type="ARBA" id="ARBA00022912"/>
    </source>
</evidence>
<dbReference type="Pfam" id="PF01451">
    <property type="entry name" value="LMWPc"/>
    <property type="match status" value="1"/>
</dbReference>
<dbReference type="PRINTS" id="PR00719">
    <property type="entry name" value="LMWPTPASE"/>
</dbReference>
<evidence type="ECO:0000256" key="1">
    <source>
        <dbReference type="ARBA" id="ARBA00011063"/>
    </source>
</evidence>
<protein>
    <recommendedName>
        <fullName evidence="2">protein-tyrosine-phosphatase</fullName>
        <ecNumber evidence="2">3.1.3.48</ecNumber>
    </recommendedName>
</protein>
<dbReference type="CDD" id="cd16343">
    <property type="entry name" value="LMWPTP"/>
    <property type="match status" value="1"/>
</dbReference>